<feature type="region of interest" description="Disordered" evidence="1">
    <location>
        <begin position="63"/>
        <end position="88"/>
    </location>
</feature>
<dbReference type="InterPro" id="IPR007446">
    <property type="entry name" value="PilP"/>
</dbReference>
<accession>A0ABV7ELA4</accession>
<proteinExistence type="predicted"/>
<sequence>MRAVRLASALGLCLLASACSGDKSDLQHYVAQIKARPAAAIEPIPQIAPYTPYTYRANEQRAPFTPNIPDRKVQTSNGLTPDVDRPREPLEAYPLDALRMVGTISRAGTTYALIQAPDNVIHRVHRGNHLGQNYGEIDAVSDSGVILTEIVPDGASGYVKRPATIAPTR</sequence>
<evidence type="ECO:0000313" key="3">
    <source>
        <dbReference type="EMBL" id="MFC3102628.1"/>
    </source>
</evidence>
<protein>
    <submittedName>
        <fullName evidence="3">Pilus assembly protein PilP</fullName>
    </submittedName>
</protein>
<reference evidence="4" key="1">
    <citation type="journal article" date="2019" name="Int. J. Syst. Evol. Microbiol.">
        <title>The Global Catalogue of Microorganisms (GCM) 10K type strain sequencing project: providing services to taxonomists for standard genome sequencing and annotation.</title>
        <authorList>
            <consortium name="The Broad Institute Genomics Platform"/>
            <consortium name="The Broad Institute Genome Sequencing Center for Infectious Disease"/>
            <person name="Wu L."/>
            <person name="Ma J."/>
        </authorList>
    </citation>
    <scope>NUCLEOTIDE SEQUENCE [LARGE SCALE GENOMIC DNA]</scope>
    <source>
        <strain evidence="4">KCTC 52640</strain>
    </source>
</reference>
<dbReference type="PROSITE" id="PS51257">
    <property type="entry name" value="PROKAR_LIPOPROTEIN"/>
    <property type="match status" value="1"/>
</dbReference>
<evidence type="ECO:0000256" key="1">
    <source>
        <dbReference type="SAM" id="MobiDB-lite"/>
    </source>
</evidence>
<feature type="chain" id="PRO_5045179991" evidence="2">
    <location>
        <begin position="19"/>
        <end position="169"/>
    </location>
</feature>
<dbReference type="Gene3D" id="2.30.30.830">
    <property type="match status" value="1"/>
</dbReference>
<dbReference type="Proteomes" id="UP001595462">
    <property type="component" value="Unassembled WGS sequence"/>
</dbReference>
<evidence type="ECO:0000256" key="2">
    <source>
        <dbReference type="SAM" id="SignalP"/>
    </source>
</evidence>
<dbReference type="EMBL" id="JBHRSS010000001">
    <property type="protein sequence ID" value="MFC3102628.1"/>
    <property type="molecule type" value="Genomic_DNA"/>
</dbReference>
<keyword evidence="2" id="KW-0732">Signal</keyword>
<feature type="signal peptide" evidence="2">
    <location>
        <begin position="1"/>
        <end position="18"/>
    </location>
</feature>
<name>A0ABV7ELA4_9GAMM</name>
<comment type="caution">
    <text evidence="3">The sequence shown here is derived from an EMBL/GenBank/DDBJ whole genome shotgun (WGS) entry which is preliminary data.</text>
</comment>
<dbReference type="PIRSF" id="PIRSF016481">
    <property type="entry name" value="Pilus_assembly_PilP"/>
    <property type="match status" value="1"/>
</dbReference>
<organism evidence="3 4">
    <name type="scientific">Salinisphaera aquimarina</name>
    <dbReference type="NCBI Taxonomy" id="2094031"/>
    <lineage>
        <taxon>Bacteria</taxon>
        <taxon>Pseudomonadati</taxon>
        <taxon>Pseudomonadota</taxon>
        <taxon>Gammaproteobacteria</taxon>
        <taxon>Salinisphaerales</taxon>
        <taxon>Salinisphaeraceae</taxon>
        <taxon>Salinisphaera</taxon>
    </lineage>
</organism>
<keyword evidence="4" id="KW-1185">Reference proteome</keyword>
<dbReference type="RefSeq" id="WP_380685872.1">
    <property type="nucleotide sequence ID" value="NZ_JBHRSS010000001.1"/>
</dbReference>
<evidence type="ECO:0000313" key="4">
    <source>
        <dbReference type="Proteomes" id="UP001595462"/>
    </source>
</evidence>
<dbReference type="Pfam" id="PF04351">
    <property type="entry name" value="PilP"/>
    <property type="match status" value="1"/>
</dbReference>
<gene>
    <name evidence="3" type="ORF">ACFOSU_01850</name>
</gene>